<keyword evidence="1" id="KW-0472">Membrane</keyword>
<keyword evidence="1" id="KW-1133">Transmembrane helix</keyword>
<dbReference type="EMBL" id="CP114066">
    <property type="protein sequence ID" value="WAT22022.1"/>
    <property type="molecule type" value="Genomic_DNA"/>
</dbReference>
<evidence type="ECO:0000313" key="5">
    <source>
        <dbReference type="Proteomes" id="UP001164713"/>
    </source>
</evidence>
<dbReference type="AlphaFoldDB" id="A0A9Q4EJI2"/>
<proteinExistence type="predicted"/>
<protein>
    <submittedName>
        <fullName evidence="2">Uncharacterized protein</fullName>
    </submittedName>
</protein>
<evidence type="ECO:0000313" key="2">
    <source>
        <dbReference type="EMBL" id="MCY9184951.1"/>
    </source>
</evidence>
<feature type="transmembrane region" description="Helical" evidence="1">
    <location>
        <begin position="21"/>
        <end position="40"/>
    </location>
</feature>
<evidence type="ECO:0000313" key="3">
    <source>
        <dbReference type="EMBL" id="WAT22022.1"/>
    </source>
</evidence>
<dbReference type="EMBL" id="JALAWA010000005">
    <property type="protein sequence ID" value="MCY9184951.1"/>
    <property type="molecule type" value="Genomic_DNA"/>
</dbReference>
<dbReference type="Proteomes" id="UP001164713">
    <property type="component" value="Chromosome"/>
</dbReference>
<sequence length="52" mass="6052">MIKNQQQADLKKRASVKKLNLAINSCAELMNWSIPIIRFFKWLGSFALHLVH</sequence>
<evidence type="ECO:0000256" key="1">
    <source>
        <dbReference type="SAM" id="Phobius"/>
    </source>
</evidence>
<accession>A0A9Q4EJI2</accession>
<dbReference type="RefSeq" id="WP_038954158.1">
    <property type="nucleotide sequence ID" value="NZ_ASJT01000011.1"/>
</dbReference>
<gene>
    <name evidence="2" type="ORF">MOF03_09880</name>
    <name evidence="3" type="ORF">O0R52_03310</name>
</gene>
<name>A0A9Q4EJI2_9BACI</name>
<organism evidence="2 4">
    <name type="scientific">Bacillus halotolerans</name>
    <dbReference type="NCBI Taxonomy" id="260554"/>
    <lineage>
        <taxon>Bacteria</taxon>
        <taxon>Bacillati</taxon>
        <taxon>Bacillota</taxon>
        <taxon>Bacilli</taxon>
        <taxon>Bacillales</taxon>
        <taxon>Bacillaceae</taxon>
        <taxon>Bacillus</taxon>
    </lineage>
</organism>
<reference evidence="2" key="1">
    <citation type="submission" date="2022-02" db="EMBL/GenBank/DDBJ databases">
        <title>Crop Bioprotection Bacillus Genome Sequencing.</title>
        <authorList>
            <person name="Dunlap C."/>
        </authorList>
    </citation>
    <scope>NUCLEOTIDE SEQUENCE</scope>
    <source>
        <strain evidence="2">EC49O2N-C10</strain>
    </source>
</reference>
<evidence type="ECO:0000313" key="4">
    <source>
        <dbReference type="Proteomes" id="UP001073053"/>
    </source>
</evidence>
<keyword evidence="1" id="KW-0812">Transmembrane</keyword>
<dbReference type="Proteomes" id="UP001073053">
    <property type="component" value="Unassembled WGS sequence"/>
</dbReference>
<keyword evidence="5" id="KW-1185">Reference proteome</keyword>
<reference evidence="3" key="2">
    <citation type="submission" date="2022-12" db="EMBL/GenBank/DDBJ databases">
        <title>Genomic of Bacillus halotolerans.</title>
        <authorList>
            <person name="Xu G."/>
            <person name="Ding Y."/>
        </authorList>
    </citation>
    <scope>NUCLEOTIDE SEQUENCE</scope>
    <source>
        <strain evidence="3">B13</strain>
    </source>
</reference>